<keyword evidence="4" id="KW-0479">Metal-binding</keyword>
<evidence type="ECO:0000256" key="4">
    <source>
        <dbReference type="ARBA" id="ARBA00022723"/>
    </source>
</evidence>
<dbReference type="RefSeq" id="WP_156016531.1">
    <property type="nucleotide sequence ID" value="NZ_WGGD01000005.1"/>
</dbReference>
<sequence length="364" mass="41018">MISVSRLVKGKTESGDSVRFSGDSNYPKVLVFNVTRNCNLRCSHCYSSSGMDHFDDLDIEYWLRAVKEAADMGVKHILLSGGEPLARPDIDIIAKEAYDLGITVELSTNGTMLKGKLDKLKKYISYVGISLDGPEVVHDSFRGVQGAFKKTMEGIRYSRELGLKTGIRFTITAKNYSYVDLALDIVKREGLQRICFYHLGYAGRATRNLDIDNNKRLKIVSHIIDEAKHADFEVLTADNPVDGVLIYHITRDDKVLDLLRRNGGNRSGERIADISPNGDVYPDQFTPVKMGHISELRKIWDEPSDVLVKLRKRKEYLKACSSCPFLDICNGGLRGRALAMGDFWGKDPSCYLQEIRRTFYDNNS</sequence>
<gene>
    <name evidence="8" type="ORF">GC250_05855</name>
</gene>
<comment type="cofactor">
    <cofactor evidence="1">
        <name>[4Fe-4S] cluster</name>
        <dbReference type="ChEBI" id="CHEBI:49883"/>
    </cofactor>
</comment>
<dbReference type="SFLD" id="SFLDG01067">
    <property type="entry name" value="SPASM/twitch_domain_containing"/>
    <property type="match status" value="1"/>
</dbReference>
<protein>
    <submittedName>
        <fullName evidence="8">Radical SAM protein</fullName>
    </submittedName>
</protein>
<feature type="domain" description="Radical SAM core" evidence="7">
    <location>
        <begin position="24"/>
        <end position="233"/>
    </location>
</feature>
<evidence type="ECO:0000313" key="8">
    <source>
        <dbReference type="EMBL" id="MUN28971.1"/>
    </source>
</evidence>
<name>A0A6A9QP56_SULME</name>
<evidence type="ECO:0000256" key="1">
    <source>
        <dbReference type="ARBA" id="ARBA00001966"/>
    </source>
</evidence>
<dbReference type="AlphaFoldDB" id="A0A6A9QP56"/>
<dbReference type="Pfam" id="PF04055">
    <property type="entry name" value="Radical_SAM"/>
    <property type="match status" value="1"/>
</dbReference>
<dbReference type="GO" id="GO:0046872">
    <property type="term" value="F:metal ion binding"/>
    <property type="evidence" value="ECO:0007669"/>
    <property type="project" value="UniProtKB-KW"/>
</dbReference>
<dbReference type="PROSITE" id="PS51918">
    <property type="entry name" value="RADICAL_SAM"/>
    <property type="match status" value="1"/>
</dbReference>
<dbReference type="PANTHER" id="PTHR11228:SF7">
    <property type="entry name" value="PQQA PEPTIDE CYCLASE"/>
    <property type="match status" value="1"/>
</dbReference>
<comment type="caution">
    <text evidence="8">The sequence shown here is derived from an EMBL/GenBank/DDBJ whole genome shotgun (WGS) entry which is preliminary data.</text>
</comment>
<dbReference type="PANTHER" id="PTHR11228">
    <property type="entry name" value="RADICAL SAM DOMAIN PROTEIN"/>
    <property type="match status" value="1"/>
</dbReference>
<evidence type="ECO:0000313" key="9">
    <source>
        <dbReference type="Proteomes" id="UP000470772"/>
    </source>
</evidence>
<dbReference type="InterPro" id="IPR017200">
    <property type="entry name" value="PqqE-like"/>
</dbReference>
<dbReference type="InterPro" id="IPR007197">
    <property type="entry name" value="rSAM"/>
</dbReference>
<proteinExistence type="predicted"/>
<evidence type="ECO:0000259" key="7">
    <source>
        <dbReference type="PROSITE" id="PS51918"/>
    </source>
</evidence>
<keyword evidence="2" id="KW-0004">4Fe-4S</keyword>
<dbReference type="EMBL" id="WGGD01000005">
    <property type="protein sequence ID" value="MUN28971.1"/>
    <property type="molecule type" value="Genomic_DNA"/>
</dbReference>
<keyword evidence="6" id="KW-0411">Iron-sulfur</keyword>
<dbReference type="SFLD" id="SFLDS00029">
    <property type="entry name" value="Radical_SAM"/>
    <property type="match status" value="1"/>
</dbReference>
<dbReference type="InterPro" id="IPR013785">
    <property type="entry name" value="Aldolase_TIM"/>
</dbReference>
<evidence type="ECO:0000256" key="2">
    <source>
        <dbReference type="ARBA" id="ARBA00022485"/>
    </source>
</evidence>
<dbReference type="InterPro" id="IPR050377">
    <property type="entry name" value="Radical_SAM_PqqE_MftC-like"/>
</dbReference>
<keyword evidence="5" id="KW-0408">Iron</keyword>
<reference evidence="8 9" key="1">
    <citation type="submission" date="2019-10" db="EMBL/GenBank/DDBJ databases">
        <title>Sequencing and Assembly of Multiple Reported Metal-Biooxidizing Members of the Extremely Thermoacidophilic Archaeal Family Sulfolobaceae.</title>
        <authorList>
            <person name="Counts J.A."/>
            <person name="Kelly R.M."/>
        </authorList>
    </citation>
    <scope>NUCLEOTIDE SEQUENCE [LARGE SCALE GENOMIC DNA]</scope>
    <source>
        <strain evidence="8 9">DSM 6482</strain>
    </source>
</reference>
<dbReference type="Proteomes" id="UP000470772">
    <property type="component" value="Unassembled WGS sequence"/>
</dbReference>
<evidence type="ECO:0000256" key="3">
    <source>
        <dbReference type="ARBA" id="ARBA00022691"/>
    </source>
</evidence>
<dbReference type="Gene3D" id="3.20.20.70">
    <property type="entry name" value="Aldolase class I"/>
    <property type="match status" value="1"/>
</dbReference>
<dbReference type="SFLD" id="SFLDG01386">
    <property type="entry name" value="main_SPASM_domain-containing"/>
    <property type="match status" value="1"/>
</dbReference>
<dbReference type="GO" id="GO:0003824">
    <property type="term" value="F:catalytic activity"/>
    <property type="evidence" value="ECO:0007669"/>
    <property type="project" value="InterPro"/>
</dbReference>
<keyword evidence="9" id="KW-1185">Reference proteome</keyword>
<dbReference type="GO" id="GO:0051539">
    <property type="term" value="F:4 iron, 4 sulfur cluster binding"/>
    <property type="evidence" value="ECO:0007669"/>
    <property type="project" value="UniProtKB-KW"/>
</dbReference>
<keyword evidence="3" id="KW-0949">S-adenosyl-L-methionine</keyword>
<dbReference type="Pfam" id="PF13186">
    <property type="entry name" value="SPASM"/>
    <property type="match status" value="1"/>
</dbReference>
<dbReference type="GO" id="GO:0006783">
    <property type="term" value="P:heme biosynthetic process"/>
    <property type="evidence" value="ECO:0007669"/>
    <property type="project" value="TreeGrafter"/>
</dbReference>
<dbReference type="NCBIfam" id="TIGR04085">
    <property type="entry name" value="rSAM_more_4Fe4S"/>
    <property type="match status" value="1"/>
</dbReference>
<evidence type="ECO:0000256" key="5">
    <source>
        <dbReference type="ARBA" id="ARBA00023004"/>
    </source>
</evidence>
<accession>A0A6A9QP56</accession>
<dbReference type="CDD" id="cd01335">
    <property type="entry name" value="Radical_SAM"/>
    <property type="match status" value="1"/>
</dbReference>
<organism evidence="8 9">
    <name type="scientific">Sulfuracidifex metallicus DSM 6482 = JCM 9184</name>
    <dbReference type="NCBI Taxonomy" id="523847"/>
    <lineage>
        <taxon>Archaea</taxon>
        <taxon>Thermoproteota</taxon>
        <taxon>Thermoprotei</taxon>
        <taxon>Sulfolobales</taxon>
        <taxon>Sulfolobaceae</taxon>
        <taxon>Sulfuracidifex</taxon>
    </lineage>
</organism>
<dbReference type="InterPro" id="IPR058240">
    <property type="entry name" value="rSAM_sf"/>
</dbReference>
<dbReference type="CDD" id="cd21123">
    <property type="entry name" value="SPASM_MftC-like"/>
    <property type="match status" value="1"/>
</dbReference>
<dbReference type="InterPro" id="IPR023885">
    <property type="entry name" value="4Fe4S-binding_SPASM_dom"/>
</dbReference>
<evidence type="ECO:0000256" key="6">
    <source>
        <dbReference type="ARBA" id="ARBA00023014"/>
    </source>
</evidence>
<dbReference type="SUPFAM" id="SSF102114">
    <property type="entry name" value="Radical SAM enzymes"/>
    <property type="match status" value="1"/>
</dbReference>
<dbReference type="PIRSF" id="PIRSF037420">
    <property type="entry name" value="PQQ_syn_pqqE"/>
    <property type="match status" value="1"/>
</dbReference>